<dbReference type="EMBL" id="CP036317">
    <property type="protein sequence ID" value="QDV20414.1"/>
    <property type="molecule type" value="Genomic_DNA"/>
</dbReference>
<feature type="domain" description="Cytochrome C Planctomycete-type" evidence="5">
    <location>
        <begin position="44"/>
        <end position="103"/>
    </location>
</feature>
<dbReference type="AlphaFoldDB" id="A0A518FVP2"/>
<reference evidence="6 7" key="1">
    <citation type="submission" date="2019-02" db="EMBL/GenBank/DDBJ databases">
        <title>Deep-cultivation of Planctomycetes and their phenomic and genomic characterization uncovers novel biology.</title>
        <authorList>
            <person name="Wiegand S."/>
            <person name="Jogler M."/>
            <person name="Boedeker C."/>
            <person name="Pinto D."/>
            <person name="Vollmers J."/>
            <person name="Rivas-Marin E."/>
            <person name="Kohn T."/>
            <person name="Peeters S.H."/>
            <person name="Heuer A."/>
            <person name="Rast P."/>
            <person name="Oberbeckmann S."/>
            <person name="Bunk B."/>
            <person name="Jeske O."/>
            <person name="Meyerdierks A."/>
            <person name="Storesund J.E."/>
            <person name="Kallscheuer N."/>
            <person name="Luecker S."/>
            <person name="Lage O.M."/>
            <person name="Pohl T."/>
            <person name="Merkel B.J."/>
            <person name="Hornburger P."/>
            <person name="Mueller R.-W."/>
            <person name="Bruemmer F."/>
            <person name="Labrenz M."/>
            <person name="Spormann A.M."/>
            <person name="Op den Camp H."/>
            <person name="Overmann J."/>
            <person name="Amann R."/>
            <person name="Jetten M.S.M."/>
            <person name="Mascher T."/>
            <person name="Medema M.H."/>
            <person name="Devos D.P."/>
            <person name="Kaster A.-K."/>
            <person name="Ovreas L."/>
            <person name="Rohde M."/>
            <person name="Galperin M.Y."/>
            <person name="Jogler C."/>
        </authorList>
    </citation>
    <scope>NUCLEOTIDE SEQUENCE [LARGE SCALE GENOMIC DNA]</scope>
    <source>
        <strain evidence="6 7">Pan153</strain>
    </source>
</reference>
<evidence type="ECO:0000256" key="1">
    <source>
        <dbReference type="SAM" id="MobiDB-lite"/>
    </source>
</evidence>
<proteinExistence type="predicted"/>
<dbReference type="PANTHER" id="PTHR35889:SF3">
    <property type="entry name" value="F-BOX DOMAIN-CONTAINING PROTEIN"/>
    <property type="match status" value="1"/>
</dbReference>
<sequence length="800" mass="91387" precursor="true">MFRVLRCFPGITLLALLTLPVQADAGSPKVSFNRDIRPILSRNCFHCHGPDAKHREADLRLDLEAGLKSSSESTIIHPGQPEQSPLFERISSKDADLVMPPADSGKKLTDEEIKLFRQWIAEGAEWSQHWAYVKPHASPVPQVKNDKWPVNWIDNFVLARLEEQGLPPSPEADKITLIRRLSFDLTGLPPTREEVQAFVNDQSPDAYEKQVDRLLASPHYGERMAMYWLDLVRFADTVGYHGDQDHHISPYRDYVIEAFNRNLPFDQFTREQLAGDLLPKPTLQQTIATGYNRVLQTSHEGGVQRKEYLAIYAADRIRNFSGVWMGATMGCCQCHDHKYDPYTAKDFYSMVAFFADIDEDQHLRRGADRIPTIREPEIFLYSDEEKQQIADLEAKIKETEQALNKAAQDEKQKEQQKPLQQKLEQLKKSRAAIDKSALKTMITVSIKPREIRILPRGNWLDESGPVVQPAIPEFMGKIKTNHDRPTRLDLANWLSSEEGYGPLMARVMANRFWYLFFGRGIAPVLDDFGGQGGPPHYPELLDQLAIKFFQDEWDMKQLVKFIVMSRTYRQSSLETPAQRKEDPFNQRLDRQARFRLPAEMIRDNALAISGLLVTDVGGPSVKPYQPAGYYRHLNFPKRKYVSDKDQRQWRRGVYMHWQRQFLHPMLKAFDAPSREECTAQRPRSNTPIAAMTLLNDPTFIEAARVFAAHVIEKGGASDRARINYAFSQATSREPEAYEVEVIQGLLDSNRSAFAARTKDAQALTRTGLAASQPDLEAVELAAWTEVTRALLNLNEVVTRN</sequence>
<evidence type="ECO:0000256" key="2">
    <source>
        <dbReference type="SAM" id="SignalP"/>
    </source>
</evidence>
<evidence type="ECO:0000313" key="7">
    <source>
        <dbReference type="Proteomes" id="UP000320839"/>
    </source>
</evidence>
<dbReference type="GO" id="GO:0020037">
    <property type="term" value="F:heme binding"/>
    <property type="evidence" value="ECO:0007669"/>
    <property type="project" value="InterPro"/>
</dbReference>
<dbReference type="Pfam" id="PF07583">
    <property type="entry name" value="PSCyt2"/>
    <property type="match status" value="1"/>
</dbReference>
<evidence type="ECO:0000259" key="3">
    <source>
        <dbReference type="Pfam" id="PF07583"/>
    </source>
</evidence>
<dbReference type="Proteomes" id="UP000320839">
    <property type="component" value="Chromosome"/>
</dbReference>
<feature type="chain" id="PRO_5021893355" evidence="2">
    <location>
        <begin position="24"/>
        <end position="800"/>
    </location>
</feature>
<dbReference type="Pfam" id="PF07587">
    <property type="entry name" value="PSD1"/>
    <property type="match status" value="1"/>
</dbReference>
<dbReference type="OrthoDB" id="127107at2"/>
<feature type="domain" description="DUF1549" evidence="3">
    <location>
        <begin position="153"/>
        <end position="358"/>
    </location>
</feature>
<dbReference type="Pfam" id="PF07635">
    <property type="entry name" value="PSCyt1"/>
    <property type="match status" value="1"/>
</dbReference>
<protein>
    <submittedName>
        <fullName evidence="6">Planctomycete cytochrome C</fullName>
    </submittedName>
</protein>
<keyword evidence="2" id="KW-0732">Signal</keyword>
<dbReference type="InterPro" id="IPR011444">
    <property type="entry name" value="DUF1549"/>
</dbReference>
<evidence type="ECO:0000259" key="5">
    <source>
        <dbReference type="Pfam" id="PF07635"/>
    </source>
</evidence>
<dbReference type="InterPro" id="IPR036909">
    <property type="entry name" value="Cyt_c-like_dom_sf"/>
</dbReference>
<dbReference type="RefSeq" id="WP_145458584.1">
    <property type="nucleotide sequence ID" value="NZ_CP036317.1"/>
</dbReference>
<feature type="signal peptide" evidence="2">
    <location>
        <begin position="1"/>
        <end position="23"/>
    </location>
</feature>
<feature type="domain" description="DUF1553" evidence="4">
    <location>
        <begin position="486"/>
        <end position="744"/>
    </location>
</feature>
<accession>A0A518FVP2</accession>
<dbReference type="PANTHER" id="PTHR35889">
    <property type="entry name" value="CYCLOINULO-OLIGOSACCHARIDE FRUCTANOTRANSFERASE-RELATED"/>
    <property type="match status" value="1"/>
</dbReference>
<feature type="compositionally biased region" description="Basic and acidic residues" evidence="1">
    <location>
        <begin position="407"/>
        <end position="416"/>
    </location>
</feature>
<evidence type="ECO:0000313" key="6">
    <source>
        <dbReference type="EMBL" id="QDV20414.1"/>
    </source>
</evidence>
<name>A0A518FVP2_9PLAN</name>
<dbReference type="GO" id="GO:0009055">
    <property type="term" value="F:electron transfer activity"/>
    <property type="evidence" value="ECO:0007669"/>
    <property type="project" value="InterPro"/>
</dbReference>
<feature type="region of interest" description="Disordered" evidence="1">
    <location>
        <begin position="403"/>
        <end position="423"/>
    </location>
</feature>
<dbReference type="InterPro" id="IPR011429">
    <property type="entry name" value="Cyt_c_Planctomycete-type"/>
</dbReference>
<organism evidence="6 7">
    <name type="scientific">Gimesia panareensis</name>
    <dbReference type="NCBI Taxonomy" id="2527978"/>
    <lineage>
        <taxon>Bacteria</taxon>
        <taxon>Pseudomonadati</taxon>
        <taxon>Planctomycetota</taxon>
        <taxon>Planctomycetia</taxon>
        <taxon>Planctomycetales</taxon>
        <taxon>Planctomycetaceae</taxon>
        <taxon>Gimesia</taxon>
    </lineage>
</organism>
<evidence type="ECO:0000259" key="4">
    <source>
        <dbReference type="Pfam" id="PF07587"/>
    </source>
</evidence>
<dbReference type="SUPFAM" id="SSF46626">
    <property type="entry name" value="Cytochrome c"/>
    <property type="match status" value="1"/>
</dbReference>
<gene>
    <name evidence="6" type="ORF">Pan153_50890</name>
</gene>
<dbReference type="InterPro" id="IPR022655">
    <property type="entry name" value="DUF1553"/>
</dbReference>